<evidence type="ECO:0000313" key="3">
    <source>
        <dbReference type="Proteomes" id="UP001149813"/>
    </source>
</evidence>
<dbReference type="EMBL" id="JANBOJ010000518">
    <property type="protein sequence ID" value="KAJ1719034.1"/>
    <property type="molecule type" value="Genomic_DNA"/>
</dbReference>
<proteinExistence type="predicted"/>
<dbReference type="InterPro" id="IPR036291">
    <property type="entry name" value="NAD(P)-bd_dom_sf"/>
</dbReference>
<dbReference type="Proteomes" id="UP001149813">
    <property type="component" value="Unassembled WGS sequence"/>
</dbReference>
<sequence length="376" mass="40511">MPSFLVLGCANFYGRALIQQLCRERDAAGDWEIRGVDKVLPELAGFPPHVQALYATFDYRMGNLRSADFLEQAFARPAGQTWDYVFNFAAEHKFGLAPQAYAQDVHQLSVAVGRLAARLQAGVLVQLSTAHVFRAKGGRHDEDARLDPPNALAAAHVQAEAGLREIPGLALVVLRPALCYGPGDRQNVVPMLIAALLSKADGEKMPVLWDKDLRVNTVHVADVADAALKCARWHCGSPGAATFNLADPGDTTNAALAQAVAGVFGAEPTFHSSAVNFLAKRLKPAELTEEVNESLLGPWMDLLAAHGIANSTLSPYLDQEHPYCRLDSHPLGVDGSRIASTPAIGFSYAYAKVSTDALRAVVDEFQQLGLWPKIAL</sequence>
<protein>
    <recommendedName>
        <fullName evidence="1">NAD-dependent epimerase/dehydratase domain-containing protein</fullName>
    </recommendedName>
</protein>
<dbReference type="Gene3D" id="3.40.50.720">
    <property type="entry name" value="NAD(P)-binding Rossmann-like Domain"/>
    <property type="match status" value="1"/>
</dbReference>
<dbReference type="OrthoDB" id="16464at2759"/>
<feature type="domain" description="NAD-dependent epimerase/dehydratase" evidence="1">
    <location>
        <begin position="5"/>
        <end position="244"/>
    </location>
</feature>
<dbReference type="InterPro" id="IPR050177">
    <property type="entry name" value="Lipid_A_modif_metabolic_enz"/>
</dbReference>
<evidence type="ECO:0000259" key="1">
    <source>
        <dbReference type="Pfam" id="PF01370"/>
    </source>
</evidence>
<organism evidence="2 3">
    <name type="scientific">Coemansia erecta</name>
    <dbReference type="NCBI Taxonomy" id="147472"/>
    <lineage>
        <taxon>Eukaryota</taxon>
        <taxon>Fungi</taxon>
        <taxon>Fungi incertae sedis</taxon>
        <taxon>Zoopagomycota</taxon>
        <taxon>Kickxellomycotina</taxon>
        <taxon>Kickxellomycetes</taxon>
        <taxon>Kickxellales</taxon>
        <taxon>Kickxellaceae</taxon>
        <taxon>Coemansia</taxon>
    </lineage>
</organism>
<dbReference type="PANTHER" id="PTHR43245:SF11">
    <property type="entry name" value="LD23561P"/>
    <property type="match status" value="1"/>
</dbReference>
<evidence type="ECO:0000313" key="2">
    <source>
        <dbReference type="EMBL" id="KAJ1719034.1"/>
    </source>
</evidence>
<name>A0A9W8CN19_9FUNG</name>
<gene>
    <name evidence="2" type="ORF">LPJ53_006127</name>
</gene>
<dbReference type="AlphaFoldDB" id="A0A9W8CN19"/>
<dbReference type="Pfam" id="PF01370">
    <property type="entry name" value="Epimerase"/>
    <property type="match status" value="1"/>
</dbReference>
<keyword evidence="3" id="KW-1185">Reference proteome</keyword>
<dbReference type="SUPFAM" id="SSF51735">
    <property type="entry name" value="NAD(P)-binding Rossmann-fold domains"/>
    <property type="match status" value="1"/>
</dbReference>
<dbReference type="InterPro" id="IPR001509">
    <property type="entry name" value="Epimerase_deHydtase"/>
</dbReference>
<comment type="caution">
    <text evidence="2">The sequence shown here is derived from an EMBL/GenBank/DDBJ whole genome shotgun (WGS) entry which is preliminary data.</text>
</comment>
<dbReference type="PANTHER" id="PTHR43245">
    <property type="entry name" value="BIFUNCTIONAL POLYMYXIN RESISTANCE PROTEIN ARNA"/>
    <property type="match status" value="1"/>
</dbReference>
<accession>A0A9W8CN19</accession>
<reference evidence="2" key="1">
    <citation type="submission" date="2022-07" db="EMBL/GenBank/DDBJ databases">
        <title>Phylogenomic reconstructions and comparative analyses of Kickxellomycotina fungi.</title>
        <authorList>
            <person name="Reynolds N.K."/>
            <person name="Stajich J.E."/>
            <person name="Barry K."/>
            <person name="Grigoriev I.V."/>
            <person name="Crous P."/>
            <person name="Smith M.E."/>
        </authorList>
    </citation>
    <scope>NUCLEOTIDE SEQUENCE</scope>
    <source>
        <strain evidence="2">NBRC 32514</strain>
    </source>
</reference>